<feature type="transmembrane region" description="Helical" evidence="1">
    <location>
        <begin position="290"/>
        <end position="311"/>
    </location>
</feature>
<dbReference type="PANTHER" id="PTHR44757:SF2">
    <property type="entry name" value="BIOFILM ARCHITECTURE MAINTENANCE PROTEIN MBAA"/>
    <property type="match status" value="1"/>
</dbReference>
<dbReference type="Pfam" id="PF00563">
    <property type="entry name" value="EAL"/>
    <property type="match status" value="1"/>
</dbReference>
<dbReference type="EMBL" id="JABXWD010000170">
    <property type="protein sequence ID" value="MBV6341929.1"/>
    <property type="molecule type" value="Genomic_DNA"/>
</dbReference>
<dbReference type="InterPro" id="IPR043128">
    <property type="entry name" value="Rev_trsase/Diguanyl_cyclase"/>
</dbReference>
<dbReference type="InterPro" id="IPR000160">
    <property type="entry name" value="GGDEF_dom"/>
</dbReference>
<keyword evidence="1" id="KW-0472">Membrane</keyword>
<feature type="transmembrane region" description="Helical" evidence="1">
    <location>
        <begin position="218"/>
        <end position="238"/>
    </location>
</feature>
<feature type="transmembrane region" description="Helical" evidence="1">
    <location>
        <begin position="15"/>
        <end position="34"/>
    </location>
</feature>
<evidence type="ECO:0000256" key="1">
    <source>
        <dbReference type="SAM" id="Phobius"/>
    </source>
</evidence>
<comment type="caution">
    <text evidence="4">The sequence shown here is derived from an EMBL/GenBank/DDBJ whole genome shotgun (WGS) entry which is preliminary data.</text>
</comment>
<feature type="transmembrane region" description="Helical" evidence="1">
    <location>
        <begin position="138"/>
        <end position="157"/>
    </location>
</feature>
<dbReference type="Gene3D" id="3.20.20.450">
    <property type="entry name" value="EAL domain"/>
    <property type="match status" value="1"/>
</dbReference>
<dbReference type="InterPro" id="IPR001633">
    <property type="entry name" value="EAL_dom"/>
</dbReference>
<evidence type="ECO:0000313" key="5">
    <source>
        <dbReference type="Proteomes" id="UP001196980"/>
    </source>
</evidence>
<dbReference type="Pfam" id="PF00990">
    <property type="entry name" value="GGDEF"/>
    <property type="match status" value="1"/>
</dbReference>
<dbReference type="InterPro" id="IPR029787">
    <property type="entry name" value="Nucleotide_cyclase"/>
</dbReference>
<dbReference type="InterPro" id="IPR003018">
    <property type="entry name" value="GAF"/>
</dbReference>
<dbReference type="InterPro" id="IPR035919">
    <property type="entry name" value="EAL_sf"/>
</dbReference>
<keyword evidence="1" id="KW-1133">Transmembrane helix</keyword>
<evidence type="ECO:0000259" key="2">
    <source>
        <dbReference type="PROSITE" id="PS50883"/>
    </source>
</evidence>
<accession>A0ABS6RZ49</accession>
<gene>
    <name evidence="4" type="ORF">HWQ67_10060</name>
</gene>
<dbReference type="NCBIfam" id="TIGR00254">
    <property type="entry name" value="GGDEF"/>
    <property type="match status" value="1"/>
</dbReference>
<keyword evidence="1" id="KW-0812">Transmembrane</keyword>
<dbReference type="CDD" id="cd01948">
    <property type="entry name" value="EAL"/>
    <property type="match status" value="1"/>
</dbReference>
<evidence type="ECO:0000259" key="3">
    <source>
        <dbReference type="PROSITE" id="PS50887"/>
    </source>
</evidence>
<dbReference type="SMART" id="SM00052">
    <property type="entry name" value="EAL"/>
    <property type="match status" value="1"/>
</dbReference>
<feature type="domain" description="GGDEF" evidence="3">
    <location>
        <begin position="631"/>
        <end position="764"/>
    </location>
</feature>
<dbReference type="Gene3D" id="3.30.450.40">
    <property type="match status" value="2"/>
</dbReference>
<dbReference type="SMART" id="SM00065">
    <property type="entry name" value="GAF"/>
    <property type="match status" value="2"/>
</dbReference>
<evidence type="ECO:0000313" key="4">
    <source>
        <dbReference type="EMBL" id="MBV6341929.1"/>
    </source>
</evidence>
<dbReference type="PANTHER" id="PTHR44757">
    <property type="entry name" value="DIGUANYLATE CYCLASE DGCP"/>
    <property type="match status" value="1"/>
</dbReference>
<organism evidence="4 5">
    <name type="scientific">Candidatus Magnetobacterium casense</name>
    <dbReference type="NCBI Taxonomy" id="1455061"/>
    <lineage>
        <taxon>Bacteria</taxon>
        <taxon>Pseudomonadati</taxon>
        <taxon>Nitrospirota</taxon>
        <taxon>Thermodesulfovibrionia</taxon>
        <taxon>Thermodesulfovibrionales</taxon>
        <taxon>Candidatus Magnetobacteriaceae</taxon>
        <taxon>Candidatus Magnetobacterium</taxon>
    </lineage>
</organism>
<dbReference type="CDD" id="cd01949">
    <property type="entry name" value="GGDEF"/>
    <property type="match status" value="1"/>
</dbReference>
<dbReference type="InterPro" id="IPR029016">
    <property type="entry name" value="GAF-like_dom_sf"/>
</dbReference>
<name>A0ABS6RZ49_9BACT</name>
<sequence length="1027" mass="115508">MLEQVQQWFRNNLDIVFLLYGASFVLMGVSVLVQSRRGSVLKLSRIIGLLAAFALIHGINEWLDMLSFIHPKDTIFKSLSFCCLLTSYVFLFEFGVRLSTINKDASMFKWRITAGILLLIYLLSYLSGQPWQTGQILARYFLAFPGSLLTAIGFYYYRHINESVKKPLHVNRYFLLAGIAFLAYSVLGGLVVSMGGFFPSNVLNTNTFLSVVKVPVQVFRAICAVCAAISVVGVIRLFNWETQKHLQDTIEELVGKDDKILQQSQLQEVLNLVMKVSMFSMPLEKQLERILNFILLLPGISVQAKGCIFLRQGNSDRLTIVAYNNFSEQQIATCSNIQVGQCLCGRAAATAKVIFTTTTENIGHDIRYEGMLPHGHYCIPIISDVRLLGVFTLYVTEEYEWDKEEEGFLKGIANIIAEIIIRRENEERLTQNCLIQNTINAILQLSLSSLSFQEHMERTLNIISKVPWLSDKSTGCIFLMDEKRETLVIKAHKGFSPRLYKTCNYLPLGKCLCGLVASTGEIVFADSLDERHSITYEGMHQHGHYCVPIKSGDKVLGVINLYTKAGHVRTTLEEDFLLSVAGTLSAIIERKLIEDKLQYMTNYDTLTGLPNRVLFLDRLEYEVRNAKRYGYFFAVIYLDMDNFKNINDAMGHDVGDLFLKTIASRLMKNVREADTIARMNGDEFMVILTNIKDASDSETIANKILSSLSENFDLGGSNYGATASIGISIYPGDADGAEGLLNCAETAMNHVKLSGRNGCARFKTDMDASHSERFRMVNELRLAIERNELVIHYQPQIEVKSGKIIGAEALVRWQHPTLGLIYPNSFIPLAEDSGLIVPLGELVLHKSCQQSVLWQAMGLPPVIMAVNVSLKQVYRQYNLAEVVLKVLHDTQLTPHHLELELTESFCMQNLDNTITMLRQFNYMGVLVTIDDFGTGYSSLSYLKHLPFKKLKIDKGFVQEITTNPDDLTIVKTIIDMAHNLRLRVIAEGVETNEQLEVLRSLNCDEIQGFLISKAVPADDFAGLLRGD</sequence>
<dbReference type="SUPFAM" id="SSF55073">
    <property type="entry name" value="Nucleotide cyclase"/>
    <property type="match status" value="1"/>
</dbReference>
<dbReference type="InterPro" id="IPR052155">
    <property type="entry name" value="Biofilm_reg_signaling"/>
</dbReference>
<dbReference type="Proteomes" id="UP001196980">
    <property type="component" value="Unassembled WGS sequence"/>
</dbReference>
<feature type="transmembrane region" description="Helical" evidence="1">
    <location>
        <begin position="108"/>
        <end position="126"/>
    </location>
</feature>
<dbReference type="PROSITE" id="PS50883">
    <property type="entry name" value="EAL"/>
    <property type="match status" value="1"/>
</dbReference>
<feature type="transmembrane region" description="Helical" evidence="1">
    <location>
        <begin position="46"/>
        <end position="63"/>
    </location>
</feature>
<dbReference type="Pfam" id="PF13185">
    <property type="entry name" value="GAF_2"/>
    <property type="match status" value="2"/>
</dbReference>
<protein>
    <submittedName>
        <fullName evidence="4">GGDEF domain-containing protein</fullName>
    </submittedName>
</protein>
<feature type="transmembrane region" description="Helical" evidence="1">
    <location>
        <begin position="75"/>
        <end position="96"/>
    </location>
</feature>
<dbReference type="SUPFAM" id="SSF141868">
    <property type="entry name" value="EAL domain-like"/>
    <property type="match status" value="1"/>
</dbReference>
<dbReference type="SMART" id="SM00267">
    <property type="entry name" value="GGDEF"/>
    <property type="match status" value="1"/>
</dbReference>
<feature type="transmembrane region" description="Helical" evidence="1">
    <location>
        <begin position="173"/>
        <end position="198"/>
    </location>
</feature>
<proteinExistence type="predicted"/>
<feature type="domain" description="EAL" evidence="2">
    <location>
        <begin position="773"/>
        <end position="1027"/>
    </location>
</feature>
<keyword evidence="5" id="KW-1185">Reference proteome</keyword>
<reference evidence="4 5" key="1">
    <citation type="journal article" date="2020" name="J Geophys Res Biogeosci">
        <title>Magnetotaxis as an Adaptation to Enable Bacterial Shuttling of Microbial Sulfur and Sulfur Cycling Across Aquatic Oxic#Anoxic Interfaces.</title>
        <authorList>
            <person name="Li J."/>
            <person name="Liu P."/>
            <person name="Wang J."/>
            <person name="Roberts A.P."/>
            <person name="Pan Y."/>
        </authorList>
    </citation>
    <scope>NUCLEOTIDE SEQUENCE [LARGE SCALE GENOMIC DNA]</scope>
    <source>
        <strain evidence="4 5">MYR-1_YQ</strain>
    </source>
</reference>
<dbReference type="PROSITE" id="PS50887">
    <property type="entry name" value="GGDEF"/>
    <property type="match status" value="1"/>
</dbReference>
<dbReference type="Gene3D" id="3.30.70.270">
    <property type="match status" value="1"/>
</dbReference>
<dbReference type="SUPFAM" id="SSF55781">
    <property type="entry name" value="GAF domain-like"/>
    <property type="match status" value="2"/>
</dbReference>
<dbReference type="RefSeq" id="WP_218252559.1">
    <property type="nucleotide sequence ID" value="NZ_JABXWD010000170.1"/>
</dbReference>